<dbReference type="InterPro" id="IPR051059">
    <property type="entry name" value="VerF-like"/>
</dbReference>
<evidence type="ECO:0000256" key="8">
    <source>
        <dbReference type="SAM" id="MobiDB-lite"/>
    </source>
</evidence>
<dbReference type="PROSITE" id="PS00028">
    <property type="entry name" value="ZINC_FINGER_C2H2_1"/>
    <property type="match status" value="1"/>
</dbReference>
<feature type="region of interest" description="Disordered" evidence="8">
    <location>
        <begin position="336"/>
        <end position="380"/>
    </location>
</feature>
<feature type="domain" description="C2H2-type" evidence="9">
    <location>
        <begin position="615"/>
        <end position="644"/>
    </location>
</feature>
<evidence type="ECO:0000313" key="11">
    <source>
        <dbReference type="Proteomes" id="UP000054350"/>
    </source>
</evidence>
<name>A0A0L0SCH8_ALLM3</name>
<dbReference type="OrthoDB" id="8922241at2759"/>
<evidence type="ECO:0000256" key="3">
    <source>
        <dbReference type="ARBA" id="ARBA00022737"/>
    </source>
</evidence>
<feature type="compositionally biased region" description="Pro residues" evidence="8">
    <location>
        <begin position="584"/>
        <end position="604"/>
    </location>
</feature>
<dbReference type="GO" id="GO:0000978">
    <property type="term" value="F:RNA polymerase II cis-regulatory region sequence-specific DNA binding"/>
    <property type="evidence" value="ECO:0007669"/>
    <property type="project" value="InterPro"/>
</dbReference>
<feature type="compositionally biased region" description="Acidic residues" evidence="8">
    <location>
        <begin position="743"/>
        <end position="754"/>
    </location>
</feature>
<dbReference type="GO" id="GO:0008270">
    <property type="term" value="F:zinc ion binding"/>
    <property type="evidence" value="ECO:0007669"/>
    <property type="project" value="UniProtKB-KW"/>
</dbReference>
<feature type="region of interest" description="Disordered" evidence="8">
    <location>
        <begin position="548"/>
        <end position="614"/>
    </location>
</feature>
<evidence type="ECO:0000256" key="5">
    <source>
        <dbReference type="ARBA" id="ARBA00022833"/>
    </source>
</evidence>
<feature type="compositionally biased region" description="Basic and acidic residues" evidence="8">
    <location>
        <begin position="342"/>
        <end position="354"/>
    </location>
</feature>
<feature type="compositionally biased region" description="Low complexity" evidence="8">
    <location>
        <begin position="605"/>
        <end position="614"/>
    </location>
</feature>
<evidence type="ECO:0000256" key="2">
    <source>
        <dbReference type="ARBA" id="ARBA00022723"/>
    </source>
</evidence>
<accession>A0A0L0SCH8</accession>
<dbReference type="PANTHER" id="PTHR40626">
    <property type="entry name" value="MIP31509P"/>
    <property type="match status" value="1"/>
</dbReference>
<keyword evidence="4 7" id="KW-0863">Zinc-finger</keyword>
<keyword evidence="2" id="KW-0479">Metal-binding</keyword>
<feature type="domain" description="C2H2-type" evidence="9">
    <location>
        <begin position="645"/>
        <end position="672"/>
    </location>
</feature>
<evidence type="ECO:0000256" key="7">
    <source>
        <dbReference type="PROSITE-ProRule" id="PRU00042"/>
    </source>
</evidence>
<dbReference type="SUPFAM" id="SSF57667">
    <property type="entry name" value="beta-beta-alpha zinc fingers"/>
    <property type="match status" value="1"/>
</dbReference>
<reference evidence="11" key="2">
    <citation type="submission" date="2009-11" db="EMBL/GenBank/DDBJ databases">
        <title>The Genome Sequence of Allomyces macrogynus strain ATCC 38327.</title>
        <authorList>
            <consortium name="The Broad Institute Genome Sequencing Platform"/>
            <person name="Russ C."/>
            <person name="Cuomo C."/>
            <person name="Shea T."/>
            <person name="Young S.K."/>
            <person name="Zeng Q."/>
            <person name="Koehrsen M."/>
            <person name="Haas B."/>
            <person name="Borodovsky M."/>
            <person name="Guigo R."/>
            <person name="Alvarado L."/>
            <person name="Berlin A."/>
            <person name="Borenstein D."/>
            <person name="Chen Z."/>
            <person name="Engels R."/>
            <person name="Freedman E."/>
            <person name="Gellesch M."/>
            <person name="Goldberg J."/>
            <person name="Griggs A."/>
            <person name="Gujja S."/>
            <person name="Heiman D."/>
            <person name="Hepburn T."/>
            <person name="Howarth C."/>
            <person name="Jen D."/>
            <person name="Larson L."/>
            <person name="Lewis B."/>
            <person name="Mehta T."/>
            <person name="Park D."/>
            <person name="Pearson M."/>
            <person name="Roberts A."/>
            <person name="Saif S."/>
            <person name="Shenoy N."/>
            <person name="Sisk P."/>
            <person name="Stolte C."/>
            <person name="Sykes S."/>
            <person name="Walk T."/>
            <person name="White J."/>
            <person name="Yandava C."/>
            <person name="Burger G."/>
            <person name="Gray M.W."/>
            <person name="Holland P.W.H."/>
            <person name="King N."/>
            <person name="Lang F.B.F."/>
            <person name="Roger A.J."/>
            <person name="Ruiz-Trillo I."/>
            <person name="Lander E."/>
            <person name="Nusbaum C."/>
        </authorList>
    </citation>
    <scope>NUCLEOTIDE SEQUENCE [LARGE SCALE GENOMIC DNA]</scope>
    <source>
        <strain evidence="11">ATCC 38327</strain>
    </source>
</reference>
<evidence type="ECO:0000256" key="4">
    <source>
        <dbReference type="ARBA" id="ARBA00022771"/>
    </source>
</evidence>
<dbReference type="Gene3D" id="3.30.160.60">
    <property type="entry name" value="Classic Zinc Finger"/>
    <property type="match status" value="2"/>
</dbReference>
<comment type="subcellular location">
    <subcellularLocation>
        <location evidence="1">Nucleus</location>
    </subcellularLocation>
</comment>
<dbReference type="SMART" id="SM00355">
    <property type="entry name" value="ZnF_C2H2"/>
    <property type="match status" value="2"/>
</dbReference>
<dbReference type="AlphaFoldDB" id="A0A0L0SCH8"/>
<keyword evidence="3" id="KW-0677">Repeat</keyword>
<dbReference type="Pfam" id="PF00096">
    <property type="entry name" value="zf-C2H2"/>
    <property type="match status" value="1"/>
</dbReference>
<dbReference type="eggNOG" id="KOG1721">
    <property type="taxonomic scope" value="Eukaryota"/>
</dbReference>
<dbReference type="GO" id="GO:0000981">
    <property type="term" value="F:DNA-binding transcription factor activity, RNA polymerase II-specific"/>
    <property type="evidence" value="ECO:0007669"/>
    <property type="project" value="InterPro"/>
</dbReference>
<feature type="compositionally biased region" description="Low complexity" evidence="8">
    <location>
        <begin position="358"/>
        <end position="380"/>
    </location>
</feature>
<dbReference type="InterPro" id="IPR013087">
    <property type="entry name" value="Znf_C2H2_type"/>
</dbReference>
<dbReference type="EMBL" id="GG745335">
    <property type="protein sequence ID" value="KNE60142.1"/>
    <property type="molecule type" value="Genomic_DNA"/>
</dbReference>
<feature type="region of interest" description="Disordered" evidence="8">
    <location>
        <begin position="1"/>
        <end position="52"/>
    </location>
</feature>
<reference evidence="10 11" key="1">
    <citation type="submission" date="2009-11" db="EMBL/GenBank/DDBJ databases">
        <title>Annotation of Allomyces macrogynus ATCC 38327.</title>
        <authorList>
            <consortium name="The Broad Institute Genome Sequencing Platform"/>
            <person name="Russ C."/>
            <person name="Cuomo C."/>
            <person name="Burger G."/>
            <person name="Gray M.W."/>
            <person name="Holland P.W.H."/>
            <person name="King N."/>
            <person name="Lang F.B.F."/>
            <person name="Roger A.J."/>
            <person name="Ruiz-Trillo I."/>
            <person name="Young S.K."/>
            <person name="Zeng Q."/>
            <person name="Gargeya S."/>
            <person name="Fitzgerald M."/>
            <person name="Haas B."/>
            <person name="Abouelleil A."/>
            <person name="Alvarado L."/>
            <person name="Arachchi H.M."/>
            <person name="Berlin A."/>
            <person name="Chapman S.B."/>
            <person name="Gearin G."/>
            <person name="Goldberg J."/>
            <person name="Griggs A."/>
            <person name="Gujja S."/>
            <person name="Hansen M."/>
            <person name="Heiman D."/>
            <person name="Howarth C."/>
            <person name="Larimer J."/>
            <person name="Lui A."/>
            <person name="MacDonald P.J.P."/>
            <person name="McCowen C."/>
            <person name="Montmayeur A."/>
            <person name="Murphy C."/>
            <person name="Neiman D."/>
            <person name="Pearson M."/>
            <person name="Priest M."/>
            <person name="Roberts A."/>
            <person name="Saif S."/>
            <person name="Shea T."/>
            <person name="Sisk P."/>
            <person name="Stolte C."/>
            <person name="Sykes S."/>
            <person name="Wortman J."/>
            <person name="Nusbaum C."/>
            <person name="Birren B."/>
        </authorList>
    </citation>
    <scope>NUCLEOTIDE SEQUENCE [LARGE SCALE GENOMIC DNA]</scope>
    <source>
        <strain evidence="10 11">ATCC 38327</strain>
    </source>
</reference>
<evidence type="ECO:0000256" key="6">
    <source>
        <dbReference type="ARBA" id="ARBA00023242"/>
    </source>
</evidence>
<dbReference type="FunFam" id="3.30.160.60:FF:000072">
    <property type="entry name" value="zinc finger protein 143 isoform X1"/>
    <property type="match status" value="1"/>
</dbReference>
<protein>
    <recommendedName>
        <fullName evidence="9">C2H2-type domain-containing protein</fullName>
    </recommendedName>
</protein>
<keyword evidence="5" id="KW-0862">Zinc</keyword>
<organism evidence="10 11">
    <name type="scientific">Allomyces macrogynus (strain ATCC 38327)</name>
    <name type="common">Allomyces javanicus var. macrogynus</name>
    <dbReference type="NCBI Taxonomy" id="578462"/>
    <lineage>
        <taxon>Eukaryota</taxon>
        <taxon>Fungi</taxon>
        <taxon>Fungi incertae sedis</taxon>
        <taxon>Blastocladiomycota</taxon>
        <taxon>Blastocladiomycetes</taxon>
        <taxon>Blastocladiales</taxon>
        <taxon>Blastocladiaceae</taxon>
        <taxon>Allomyces</taxon>
    </lineage>
</organism>
<sequence length="754" mass="76130">MQGNFKGLGSAAAQHASWAPSPPTYTRPIGTAPGSGTFPDPGHAYWPSPSATTTNAAAHAKSLPPLNTTNLDIPLAALPSFSSFGLLGDQVASPMRADHPTLPPPPMPRSATFPEVFPGSTGLYPLPSPRATLPVPPTSAASAYGIPPPPPAYAGMPGASRVPYGNGPFADPMSPLGTVPAIPPIPRLASPEFSLQFFERYGVPSSMPTQNDQGAYHAADQSATAAAAGSGGVEAADGTSPHLITATTTGATANDAQLTAAGNDFALGFAGALKDEEVHLTGAVAAANNSSTVSPIVAAAAAAVASAAAFAAQSGDVTAAGSPSTSHGEFTVSPKLIMQGHGPHDFESDQRASTESKASSTSPGTGAAAAPTGATTGSSPIATVRDLHAMASRVFEYPSPAATSSPPTLYFSTAPADFHDGPAAKRQRLEHPMSSSAPRGLGMSLPTVDSVFAPGAPTGAAGPRFALPDDNSLGTHDDLGMPPLPLPTIDAAVAAAVAATTAAAANPSFQLSYPLDLPLGVPPPPSAATVAPPQAITASKLMFPLAAHQAHAHHTHHPHHPHAHHHHHGHHPHHHPAAYHGLPTTPPQPPSSAYPPPPPEPASPPTTTTSEAKPYQCSFPPCQARFSRNHDLRRHERIHTGEKTWKCDECGRAFGRRDALSRHTSAPGGKCKAVYGKRRMNRVNRLLAATAAAAVAAAAAAAACNGNGKAAAAAARAAVAAAAKPVGQSPASPATDNAAAGSDDGDTSDDEHGA</sequence>
<keyword evidence="6" id="KW-0539">Nucleus</keyword>
<feature type="compositionally biased region" description="Basic residues" evidence="8">
    <location>
        <begin position="550"/>
        <end position="577"/>
    </location>
</feature>
<dbReference type="GO" id="GO:0005634">
    <property type="term" value="C:nucleus"/>
    <property type="evidence" value="ECO:0007669"/>
    <property type="project" value="UniProtKB-SubCell"/>
</dbReference>
<feature type="region of interest" description="Disordered" evidence="8">
    <location>
        <begin position="718"/>
        <end position="754"/>
    </location>
</feature>
<dbReference type="FunFam" id="3.30.160.60:FF:000690">
    <property type="entry name" value="Zinc finger protein 354C"/>
    <property type="match status" value="1"/>
</dbReference>
<dbReference type="Proteomes" id="UP000054350">
    <property type="component" value="Unassembled WGS sequence"/>
</dbReference>
<evidence type="ECO:0000313" key="10">
    <source>
        <dbReference type="EMBL" id="KNE60142.1"/>
    </source>
</evidence>
<evidence type="ECO:0000256" key="1">
    <source>
        <dbReference type="ARBA" id="ARBA00004123"/>
    </source>
</evidence>
<dbReference type="GO" id="GO:0000785">
    <property type="term" value="C:chromatin"/>
    <property type="evidence" value="ECO:0007669"/>
    <property type="project" value="TreeGrafter"/>
</dbReference>
<dbReference type="InterPro" id="IPR036236">
    <property type="entry name" value="Znf_C2H2_sf"/>
</dbReference>
<proteinExistence type="predicted"/>
<keyword evidence="11" id="KW-1185">Reference proteome</keyword>
<gene>
    <name evidence="10" type="ORF">AMAG_18475</name>
</gene>
<dbReference type="PANTHER" id="PTHR40626:SF32">
    <property type="entry name" value="ZINC FINGER PROTEIN RST2"/>
    <property type="match status" value="1"/>
</dbReference>
<evidence type="ECO:0000259" key="9">
    <source>
        <dbReference type="PROSITE" id="PS50157"/>
    </source>
</evidence>
<dbReference type="PROSITE" id="PS50157">
    <property type="entry name" value="ZINC_FINGER_C2H2_2"/>
    <property type="match status" value="2"/>
</dbReference>
<dbReference type="VEuPathDB" id="FungiDB:AMAG_18475"/>
<dbReference type="STRING" id="578462.A0A0L0SCH8"/>